<dbReference type="EMBL" id="UINC01138234">
    <property type="protein sequence ID" value="SVD24051.1"/>
    <property type="molecule type" value="Genomic_DNA"/>
</dbReference>
<feature type="non-terminal residue" evidence="3">
    <location>
        <position position="156"/>
    </location>
</feature>
<dbReference type="PANTHER" id="PTHR43725">
    <property type="entry name" value="UDP-GLUCOSE 4-EPIMERASE"/>
    <property type="match status" value="1"/>
</dbReference>
<name>A0A382TRB3_9ZZZZ</name>
<dbReference type="SUPFAM" id="SSF51735">
    <property type="entry name" value="NAD(P)-binding Rossmann-fold domains"/>
    <property type="match status" value="1"/>
</dbReference>
<evidence type="ECO:0000256" key="1">
    <source>
        <dbReference type="ARBA" id="ARBA00007637"/>
    </source>
</evidence>
<evidence type="ECO:0000313" key="3">
    <source>
        <dbReference type="EMBL" id="SVD24051.1"/>
    </source>
</evidence>
<feature type="domain" description="NAD-dependent epimerase/dehydratase" evidence="2">
    <location>
        <begin position="3"/>
        <end position="155"/>
    </location>
</feature>
<dbReference type="Gene3D" id="3.40.50.720">
    <property type="entry name" value="NAD(P)-binding Rossmann-like Domain"/>
    <property type="match status" value="1"/>
</dbReference>
<organism evidence="3">
    <name type="scientific">marine metagenome</name>
    <dbReference type="NCBI Taxonomy" id="408172"/>
    <lineage>
        <taxon>unclassified sequences</taxon>
        <taxon>metagenomes</taxon>
        <taxon>ecological metagenomes</taxon>
    </lineage>
</organism>
<dbReference type="Pfam" id="PF01370">
    <property type="entry name" value="Epimerase"/>
    <property type="match status" value="1"/>
</dbReference>
<dbReference type="AlphaFoldDB" id="A0A382TRB3"/>
<evidence type="ECO:0000259" key="2">
    <source>
        <dbReference type="Pfam" id="PF01370"/>
    </source>
</evidence>
<comment type="similarity">
    <text evidence="1">Belongs to the NAD(P)-dependent epimerase/dehydratase family.</text>
</comment>
<sequence>MDLLDSGHEVTVLDDLSLGFEKNVDVRAKFIRGSILSEQDLKTAFSTGPDAVIHLAAWKAAGESMVHPEKYSINNIMGTLKLLMAMVDSGVQKIIFSSSAAVYGYPEYLPIDEKHRTDPINYYGYTKLAIEDNLRWYSRLKGISFVALRYFNAAGY</sequence>
<dbReference type="PANTHER" id="PTHR43725:SF53">
    <property type="entry name" value="UDP-ARABINOSE 4-EPIMERASE 1"/>
    <property type="match status" value="1"/>
</dbReference>
<dbReference type="InterPro" id="IPR001509">
    <property type="entry name" value="Epimerase_deHydtase"/>
</dbReference>
<accession>A0A382TRB3</accession>
<protein>
    <recommendedName>
        <fullName evidence="2">NAD-dependent epimerase/dehydratase domain-containing protein</fullName>
    </recommendedName>
</protein>
<dbReference type="GO" id="GO:0033499">
    <property type="term" value="P:galactose catabolic process via UDP-galactose, Leloir pathway"/>
    <property type="evidence" value="ECO:0007669"/>
    <property type="project" value="TreeGrafter"/>
</dbReference>
<reference evidence="3" key="1">
    <citation type="submission" date="2018-05" db="EMBL/GenBank/DDBJ databases">
        <authorList>
            <person name="Lanie J.A."/>
            <person name="Ng W.-L."/>
            <person name="Kazmierczak K.M."/>
            <person name="Andrzejewski T.M."/>
            <person name="Davidsen T.M."/>
            <person name="Wayne K.J."/>
            <person name="Tettelin H."/>
            <person name="Glass J.I."/>
            <person name="Rusch D."/>
            <person name="Podicherti R."/>
            <person name="Tsui H.-C.T."/>
            <person name="Winkler M.E."/>
        </authorList>
    </citation>
    <scope>NUCLEOTIDE SEQUENCE</scope>
</reference>
<gene>
    <name evidence="3" type="ORF">METZ01_LOCUS376905</name>
</gene>
<proteinExistence type="inferred from homology"/>
<dbReference type="InterPro" id="IPR036291">
    <property type="entry name" value="NAD(P)-bd_dom_sf"/>
</dbReference>